<keyword evidence="1" id="KW-0472">Membrane</keyword>
<feature type="transmembrane region" description="Helical" evidence="1">
    <location>
        <begin position="64"/>
        <end position="89"/>
    </location>
</feature>
<comment type="caution">
    <text evidence="2">The sequence shown here is derived from an EMBL/GenBank/DDBJ whole genome shotgun (WGS) entry which is preliminary data.</text>
</comment>
<dbReference type="InterPro" id="IPR025495">
    <property type="entry name" value="DUF4386"/>
</dbReference>
<keyword evidence="1" id="KW-0812">Transmembrane</keyword>
<proteinExistence type="predicted"/>
<dbReference type="Pfam" id="PF14329">
    <property type="entry name" value="DUF4386"/>
    <property type="match status" value="1"/>
</dbReference>
<keyword evidence="1" id="KW-1133">Transmembrane helix</keyword>
<reference evidence="2 3" key="1">
    <citation type="submission" date="2018-07" db="EMBL/GenBank/DDBJ databases">
        <title>Genomic Encyclopedia of Type Strains, Phase III (KMG-III): the genomes of soil and plant-associated and newly described type strains.</title>
        <authorList>
            <person name="Whitman W."/>
        </authorList>
    </citation>
    <scope>NUCLEOTIDE SEQUENCE [LARGE SCALE GENOMIC DNA]</scope>
    <source>
        <strain evidence="2 3">CECT 7506</strain>
    </source>
</reference>
<evidence type="ECO:0000313" key="3">
    <source>
        <dbReference type="Proteomes" id="UP000252415"/>
    </source>
</evidence>
<dbReference type="AlphaFoldDB" id="A0A368VX12"/>
<feature type="transmembrane region" description="Helical" evidence="1">
    <location>
        <begin position="109"/>
        <end position="131"/>
    </location>
</feature>
<protein>
    <submittedName>
        <fullName evidence="2">Uncharacterized protein DUF4386</fullName>
    </submittedName>
</protein>
<name>A0A368VX12_9BACL</name>
<gene>
    <name evidence="2" type="ORF">DFP97_10983</name>
</gene>
<feature type="transmembrane region" description="Helical" evidence="1">
    <location>
        <begin position="180"/>
        <end position="202"/>
    </location>
</feature>
<organism evidence="2 3">
    <name type="scientific">Paenibacillus prosopidis</name>
    <dbReference type="NCBI Taxonomy" id="630520"/>
    <lineage>
        <taxon>Bacteria</taxon>
        <taxon>Bacillati</taxon>
        <taxon>Bacillota</taxon>
        <taxon>Bacilli</taxon>
        <taxon>Bacillales</taxon>
        <taxon>Paenibacillaceae</taxon>
        <taxon>Paenibacillus</taxon>
    </lineage>
</organism>
<keyword evidence="3" id="KW-1185">Reference proteome</keyword>
<dbReference type="Proteomes" id="UP000252415">
    <property type="component" value="Unassembled WGS sequence"/>
</dbReference>
<sequence length="236" mass="25918">MESYNRPRPTQRREKMNSNKKTARIVGVLFLVATAAFMIGDGVLQSVLNHPEFLSNLYPDRTKVIAGIFFELINSAAVVGIALLMFPILKQHNEAIALGYFGSRIIESALLIVSILSPLVLITLSEEYITAGAAGDSYFQTIGRAAIKGHYMAFEMAMLVLSLGSLIFCYLLYKSKLIPRFISVIGLIGYAALLASGCSAIFGYDIGMILYIPGAVFEIIFPIWLIVKGFNQTMKS</sequence>
<dbReference type="EMBL" id="QPJD01000009">
    <property type="protein sequence ID" value="RCW46440.1"/>
    <property type="molecule type" value="Genomic_DNA"/>
</dbReference>
<evidence type="ECO:0000313" key="2">
    <source>
        <dbReference type="EMBL" id="RCW46440.1"/>
    </source>
</evidence>
<accession>A0A368VX12</accession>
<evidence type="ECO:0000256" key="1">
    <source>
        <dbReference type="SAM" id="Phobius"/>
    </source>
</evidence>
<feature type="transmembrane region" description="Helical" evidence="1">
    <location>
        <begin position="21"/>
        <end position="44"/>
    </location>
</feature>
<feature type="transmembrane region" description="Helical" evidence="1">
    <location>
        <begin position="208"/>
        <end position="227"/>
    </location>
</feature>
<feature type="transmembrane region" description="Helical" evidence="1">
    <location>
        <begin position="151"/>
        <end position="173"/>
    </location>
</feature>